<dbReference type="GO" id="GO:0000932">
    <property type="term" value="C:P-body"/>
    <property type="evidence" value="ECO:0007669"/>
    <property type="project" value="TreeGrafter"/>
</dbReference>
<keyword evidence="2" id="KW-0963">Cytoplasm</keyword>
<dbReference type="GO" id="GO:0005829">
    <property type="term" value="C:cytosol"/>
    <property type="evidence" value="ECO:0007669"/>
    <property type="project" value="TreeGrafter"/>
</dbReference>
<evidence type="ECO:0000256" key="1">
    <source>
        <dbReference type="ARBA" id="ARBA00004496"/>
    </source>
</evidence>
<dbReference type="PANTHER" id="PTHR45774">
    <property type="entry name" value="BTB/POZ DOMAIN-CONTAINING"/>
    <property type="match status" value="1"/>
</dbReference>
<dbReference type="Pfam" id="PF00651">
    <property type="entry name" value="BTB"/>
    <property type="match status" value="2"/>
</dbReference>
<dbReference type="Proteomes" id="UP000507470">
    <property type="component" value="Unassembled WGS sequence"/>
</dbReference>
<gene>
    <name evidence="5" type="ORF">MCOR_2062</name>
</gene>
<dbReference type="Gene3D" id="2.60.120.820">
    <property type="entry name" value="PHR domain"/>
    <property type="match status" value="1"/>
</dbReference>
<feature type="region of interest" description="Disordered" evidence="3">
    <location>
        <begin position="95"/>
        <end position="120"/>
    </location>
</feature>
<name>A0A6J8A0Z7_MYTCO</name>
<dbReference type="InterPro" id="IPR011705">
    <property type="entry name" value="BACK"/>
</dbReference>
<dbReference type="InterPro" id="IPR011333">
    <property type="entry name" value="SKP1/BTB/POZ_sf"/>
</dbReference>
<dbReference type="OrthoDB" id="45365at2759"/>
<accession>A0A6J8A0Z7</accession>
<evidence type="ECO:0000256" key="2">
    <source>
        <dbReference type="ARBA" id="ARBA00022490"/>
    </source>
</evidence>
<dbReference type="SMART" id="SM00225">
    <property type="entry name" value="BTB"/>
    <property type="match status" value="1"/>
</dbReference>
<feature type="compositionally biased region" description="Low complexity" evidence="3">
    <location>
        <begin position="107"/>
        <end position="120"/>
    </location>
</feature>
<dbReference type="Gene3D" id="1.25.40.420">
    <property type="match status" value="1"/>
</dbReference>
<evidence type="ECO:0000259" key="4">
    <source>
        <dbReference type="PROSITE" id="PS50097"/>
    </source>
</evidence>
<comment type="subcellular location">
    <subcellularLocation>
        <location evidence="1">Cytoplasm</location>
    </subcellularLocation>
</comment>
<evidence type="ECO:0000313" key="5">
    <source>
        <dbReference type="EMBL" id="CAC5359038.1"/>
    </source>
</evidence>
<evidence type="ECO:0000313" key="6">
    <source>
        <dbReference type="Proteomes" id="UP000507470"/>
    </source>
</evidence>
<dbReference type="InterPro" id="IPR000210">
    <property type="entry name" value="BTB/POZ_dom"/>
</dbReference>
<dbReference type="Pfam" id="PF07707">
    <property type="entry name" value="BACK"/>
    <property type="match status" value="1"/>
</dbReference>
<dbReference type="EMBL" id="CACVKT020000425">
    <property type="protein sequence ID" value="CAC5359038.1"/>
    <property type="molecule type" value="Genomic_DNA"/>
</dbReference>
<dbReference type="InterPro" id="IPR012983">
    <property type="entry name" value="PHR"/>
</dbReference>
<reference evidence="5 6" key="1">
    <citation type="submission" date="2020-06" db="EMBL/GenBank/DDBJ databases">
        <authorList>
            <person name="Li R."/>
            <person name="Bekaert M."/>
        </authorList>
    </citation>
    <scope>NUCLEOTIDE SEQUENCE [LARGE SCALE GENOMIC DNA]</scope>
    <source>
        <strain evidence="6">wild</strain>
    </source>
</reference>
<dbReference type="AlphaFoldDB" id="A0A6J8A0Z7"/>
<organism evidence="5 6">
    <name type="scientific">Mytilus coruscus</name>
    <name type="common">Sea mussel</name>
    <dbReference type="NCBI Taxonomy" id="42192"/>
    <lineage>
        <taxon>Eukaryota</taxon>
        <taxon>Metazoa</taxon>
        <taxon>Spiralia</taxon>
        <taxon>Lophotrochozoa</taxon>
        <taxon>Mollusca</taxon>
        <taxon>Bivalvia</taxon>
        <taxon>Autobranchia</taxon>
        <taxon>Pteriomorphia</taxon>
        <taxon>Mytilida</taxon>
        <taxon>Mytiloidea</taxon>
        <taxon>Mytilidae</taxon>
        <taxon>Mytilinae</taxon>
        <taxon>Mytilus</taxon>
    </lineage>
</organism>
<dbReference type="Pfam" id="PF08005">
    <property type="entry name" value="PHR"/>
    <property type="match status" value="1"/>
</dbReference>
<feature type="domain" description="BTB" evidence="4">
    <location>
        <begin position="35"/>
        <end position="192"/>
    </location>
</feature>
<dbReference type="PROSITE" id="PS50097">
    <property type="entry name" value="BTB"/>
    <property type="match status" value="1"/>
</dbReference>
<dbReference type="GO" id="GO:0022008">
    <property type="term" value="P:neurogenesis"/>
    <property type="evidence" value="ECO:0007669"/>
    <property type="project" value="TreeGrafter"/>
</dbReference>
<dbReference type="Gene3D" id="3.30.710.10">
    <property type="entry name" value="Potassium Channel Kv1.1, Chain A"/>
    <property type="match status" value="2"/>
</dbReference>
<keyword evidence="6" id="KW-1185">Reference proteome</keyword>
<evidence type="ECO:0000256" key="3">
    <source>
        <dbReference type="SAM" id="MobiDB-lite"/>
    </source>
</evidence>
<dbReference type="PANTHER" id="PTHR45774:SF3">
    <property type="entry name" value="BTB (POZ) DOMAIN-CONTAINING 2B-RELATED"/>
    <property type="match status" value="1"/>
</dbReference>
<protein>
    <recommendedName>
        <fullName evidence="4">BTB domain-containing protein</fullName>
    </recommendedName>
</protein>
<dbReference type="SMART" id="SM00875">
    <property type="entry name" value="BACK"/>
    <property type="match status" value="1"/>
</dbReference>
<proteinExistence type="predicted"/>
<dbReference type="SUPFAM" id="SSF54695">
    <property type="entry name" value="POZ domain"/>
    <property type="match status" value="1"/>
</dbReference>
<sequence>MATTKEVSEVPEINWQSNKTLQQSLEFMLLNQIGCDVQFAVGDQKEQIKAHKVVLASRSPVFFALFEQEEQNNMQPQVIPKTERTSSVVSVKNINQTKEPRSDSQASIKSNMSNKSTSMSVGRGGGWIDMNDSSMFAKQPVASPRDTIKAPEQPIKETIAKQEKIYEIADTDLKTFKQFLSYLYTDDVELEYSTAANLAPLAVTYKVNGLLNQTIKCLFDQVNANNACSAFEIAHLTRSADLKMKCMYIITNTAREAIRSRDFMKLCPDCVSRITESTDLNASEDEIYEALIEWGEHECMRNKKEINQTNIRNVMGNIFYNIRFPAMNDAYYKREVEPKTFLTTEEKELIAKFKSGSTKKDMLPFKVHPRVNVAFHAVMRCQLDQKLREHTGKPDALCFDVSEQVWLHGIAVFGAYFEQTNHVHLEVRDESHNVISIYQGQIDTVPNDEVYEVVLHAPILLQPDQIYTLLLTLVGPNKHFYRGIGGKNLVEFKDMKICFYDSNFSKNGTSIEGGQIPALLLST</sequence>
<dbReference type="InterPro" id="IPR038648">
    <property type="entry name" value="PHR_sf"/>
</dbReference>